<organism evidence="1 2">
    <name type="scientific">Hibiscus sabdariffa</name>
    <name type="common">roselle</name>
    <dbReference type="NCBI Taxonomy" id="183260"/>
    <lineage>
        <taxon>Eukaryota</taxon>
        <taxon>Viridiplantae</taxon>
        <taxon>Streptophyta</taxon>
        <taxon>Embryophyta</taxon>
        <taxon>Tracheophyta</taxon>
        <taxon>Spermatophyta</taxon>
        <taxon>Magnoliopsida</taxon>
        <taxon>eudicotyledons</taxon>
        <taxon>Gunneridae</taxon>
        <taxon>Pentapetalae</taxon>
        <taxon>rosids</taxon>
        <taxon>malvids</taxon>
        <taxon>Malvales</taxon>
        <taxon>Malvaceae</taxon>
        <taxon>Malvoideae</taxon>
        <taxon>Hibiscus</taxon>
    </lineage>
</organism>
<reference evidence="1 2" key="1">
    <citation type="journal article" date="2024" name="G3 (Bethesda)">
        <title>Genome assembly of Hibiscus sabdariffa L. provides insights into metabolisms of medicinal natural products.</title>
        <authorList>
            <person name="Kim T."/>
        </authorList>
    </citation>
    <scope>NUCLEOTIDE SEQUENCE [LARGE SCALE GENOMIC DNA]</scope>
    <source>
        <strain evidence="1">TK-2024</strain>
        <tissue evidence="1">Old leaves</tissue>
    </source>
</reference>
<proteinExistence type="predicted"/>
<evidence type="ECO:0000313" key="1">
    <source>
        <dbReference type="EMBL" id="KAK8530690.1"/>
    </source>
</evidence>
<accession>A0ABR2D5T0</accession>
<comment type="caution">
    <text evidence="1">The sequence shown here is derived from an EMBL/GenBank/DDBJ whole genome shotgun (WGS) entry which is preliminary data.</text>
</comment>
<evidence type="ECO:0000313" key="2">
    <source>
        <dbReference type="Proteomes" id="UP001472677"/>
    </source>
</evidence>
<protein>
    <recommendedName>
        <fullName evidence="3">Retrotransposon gag domain-containing protein</fullName>
    </recommendedName>
</protein>
<sequence>MTTNKERIENLEASFSTVQNSLNNGNNHNGQSYVGRFQDNSSPGHQFVSSRLAKLGFPKFTGEADQWWQWLLCTFKDEGKEVTWLIFEKELWARFGPTDCEDFDETLSRVRQLGRLIISLVKNLATWLQLPVIPTEPFTVKVANEAPLKCQGRYDTQQGSSEYGTVAARH</sequence>
<dbReference type="EMBL" id="JBBPBM010000035">
    <property type="protein sequence ID" value="KAK8530690.1"/>
    <property type="molecule type" value="Genomic_DNA"/>
</dbReference>
<evidence type="ECO:0008006" key="3">
    <source>
        <dbReference type="Google" id="ProtNLM"/>
    </source>
</evidence>
<dbReference type="Proteomes" id="UP001472677">
    <property type="component" value="Unassembled WGS sequence"/>
</dbReference>
<keyword evidence="2" id="KW-1185">Reference proteome</keyword>
<name>A0ABR2D5T0_9ROSI</name>
<gene>
    <name evidence="1" type="ORF">V6N12_013195</name>
</gene>